<dbReference type="SUPFAM" id="SSF55781">
    <property type="entry name" value="GAF domain-like"/>
    <property type="match status" value="1"/>
</dbReference>
<dbReference type="EMBL" id="JACXYY010000003">
    <property type="protein sequence ID" value="MBD3914793.1"/>
    <property type="molecule type" value="Genomic_DNA"/>
</dbReference>
<dbReference type="InterPro" id="IPR029016">
    <property type="entry name" value="GAF-like_dom_sf"/>
</dbReference>
<keyword evidence="1" id="KW-0808">Transferase</keyword>
<dbReference type="SMART" id="SM00065">
    <property type="entry name" value="GAF"/>
    <property type="match status" value="1"/>
</dbReference>
<dbReference type="Pfam" id="PF03861">
    <property type="entry name" value="ANTAR"/>
    <property type="match status" value="1"/>
</dbReference>
<proteinExistence type="predicted"/>
<sequence length="250" mass="27283">MTEDREPQIIRAFVELSQELIEDYDVIDMLAQLTASCASLLDISSAGLLLGDSRGQLHLAAASSERTHHLELFQLQRDEGPCLDSFHDGEPVSAPDLDAAAHRWPQFQRAALDVGIRSVHALPMRLKDNVLGAVGLFGDETGDLHEDDLALAQALVHVASVAIVHERAATDRASISALLDYALTSRIVVEQAKGALAYAGDLDMDDAFAVLRLYARDHRRKLSEVANEIVNRLLPYDDVLQHARSSASST</sequence>
<evidence type="ECO:0000313" key="7">
    <source>
        <dbReference type="Proteomes" id="UP000649289"/>
    </source>
</evidence>
<keyword evidence="4" id="KW-0804">Transcription</keyword>
<evidence type="ECO:0000256" key="1">
    <source>
        <dbReference type="ARBA" id="ARBA00022679"/>
    </source>
</evidence>
<gene>
    <name evidence="6" type="ORF">IEZ25_09220</name>
</gene>
<dbReference type="Pfam" id="PF13185">
    <property type="entry name" value="GAF_2"/>
    <property type="match status" value="1"/>
</dbReference>
<dbReference type="Proteomes" id="UP000649289">
    <property type="component" value="Unassembled WGS sequence"/>
</dbReference>
<comment type="caution">
    <text evidence="6">The sequence shown here is derived from an EMBL/GenBank/DDBJ whole genome shotgun (WGS) entry which is preliminary data.</text>
</comment>
<dbReference type="SUPFAM" id="SSF52172">
    <property type="entry name" value="CheY-like"/>
    <property type="match status" value="1"/>
</dbReference>
<dbReference type="Gene3D" id="1.10.10.10">
    <property type="entry name" value="Winged helix-like DNA-binding domain superfamily/Winged helix DNA-binding domain"/>
    <property type="match status" value="1"/>
</dbReference>
<dbReference type="InterPro" id="IPR036388">
    <property type="entry name" value="WH-like_DNA-bd_sf"/>
</dbReference>
<protein>
    <submittedName>
        <fullName evidence="6">GAF and ANTAR domain-containing protein</fullName>
    </submittedName>
</protein>
<dbReference type="InterPro" id="IPR012074">
    <property type="entry name" value="GAF_ANTAR"/>
</dbReference>
<keyword evidence="7" id="KW-1185">Reference proteome</keyword>
<dbReference type="Gene3D" id="3.30.450.40">
    <property type="match status" value="1"/>
</dbReference>
<dbReference type="SMART" id="SM01012">
    <property type="entry name" value="ANTAR"/>
    <property type="match status" value="1"/>
</dbReference>
<organism evidence="6 7">
    <name type="scientific">Nocardioides hwasunensis</name>
    <dbReference type="NCBI Taxonomy" id="397258"/>
    <lineage>
        <taxon>Bacteria</taxon>
        <taxon>Bacillati</taxon>
        <taxon>Actinomycetota</taxon>
        <taxon>Actinomycetes</taxon>
        <taxon>Propionibacteriales</taxon>
        <taxon>Nocardioidaceae</taxon>
        <taxon>Nocardioides</taxon>
    </lineage>
</organism>
<dbReference type="InterPro" id="IPR005561">
    <property type="entry name" value="ANTAR"/>
</dbReference>
<dbReference type="InterPro" id="IPR011006">
    <property type="entry name" value="CheY-like_superfamily"/>
</dbReference>
<evidence type="ECO:0000259" key="5">
    <source>
        <dbReference type="PROSITE" id="PS50921"/>
    </source>
</evidence>
<keyword evidence="3" id="KW-0805">Transcription regulation</keyword>
<evidence type="ECO:0000256" key="2">
    <source>
        <dbReference type="ARBA" id="ARBA00022777"/>
    </source>
</evidence>
<feature type="domain" description="ANTAR" evidence="5">
    <location>
        <begin position="169"/>
        <end position="230"/>
    </location>
</feature>
<keyword evidence="2" id="KW-0418">Kinase</keyword>
<reference evidence="6 7" key="1">
    <citation type="submission" date="2020-09" db="EMBL/GenBank/DDBJ databases">
        <title>novel species in genus Nocardioides.</title>
        <authorList>
            <person name="Zhang G."/>
        </authorList>
    </citation>
    <scope>NUCLEOTIDE SEQUENCE [LARGE SCALE GENOMIC DNA]</scope>
    <source>
        <strain evidence="6 7">19197</strain>
    </source>
</reference>
<evidence type="ECO:0000256" key="3">
    <source>
        <dbReference type="ARBA" id="ARBA00023015"/>
    </source>
</evidence>
<dbReference type="InterPro" id="IPR003018">
    <property type="entry name" value="GAF"/>
</dbReference>
<evidence type="ECO:0000256" key="4">
    <source>
        <dbReference type="ARBA" id="ARBA00023163"/>
    </source>
</evidence>
<name>A0ABR8MFY3_9ACTN</name>
<accession>A0ABR8MFY3</accession>
<dbReference type="PROSITE" id="PS50921">
    <property type="entry name" value="ANTAR"/>
    <property type="match status" value="1"/>
</dbReference>
<evidence type="ECO:0000313" key="6">
    <source>
        <dbReference type="EMBL" id="MBD3914793.1"/>
    </source>
</evidence>
<dbReference type="PIRSF" id="PIRSF036625">
    <property type="entry name" value="GAF_ANTAR"/>
    <property type="match status" value="1"/>
</dbReference>
<dbReference type="RefSeq" id="WP_191199093.1">
    <property type="nucleotide sequence ID" value="NZ_BAAAPA010000004.1"/>
</dbReference>